<name>A0A4P7AKA3_9MOLU</name>
<sequence length="68" mass="7829">MDIVNKKIIINELVKKSKENKKTLLIITHDPEVAIKTDKILVIKNGELVETYTIKDLTIKDIENKLLD</sequence>
<dbReference type="Gene3D" id="3.40.50.300">
    <property type="entry name" value="P-loop containing nucleotide triphosphate hydrolases"/>
    <property type="match status" value="1"/>
</dbReference>
<dbReference type="EMBL" id="CP038013">
    <property type="protein sequence ID" value="QBQ08096.1"/>
    <property type="molecule type" value="Genomic_DNA"/>
</dbReference>
<dbReference type="KEGG" id="sgq:SGLAD_v1c08970"/>
<dbReference type="Proteomes" id="UP000294309">
    <property type="component" value="Chromosome"/>
</dbReference>
<protein>
    <submittedName>
        <fullName evidence="1">ABC transporter ATP-binding protein</fullName>
    </submittedName>
</protein>
<evidence type="ECO:0000313" key="2">
    <source>
        <dbReference type="Proteomes" id="UP000294309"/>
    </source>
</evidence>
<dbReference type="InterPro" id="IPR027417">
    <property type="entry name" value="P-loop_NTPase"/>
</dbReference>
<keyword evidence="2" id="KW-1185">Reference proteome</keyword>
<dbReference type="SUPFAM" id="SSF52540">
    <property type="entry name" value="P-loop containing nucleoside triphosphate hydrolases"/>
    <property type="match status" value="1"/>
</dbReference>
<keyword evidence="1" id="KW-0547">Nucleotide-binding</keyword>
<reference evidence="1 2" key="1">
    <citation type="submission" date="2019-03" db="EMBL/GenBank/DDBJ databases">
        <title>Complete genome sequence of Spiroplasma gladiatoris TG-1 (DSM 22552).</title>
        <authorList>
            <person name="Lin Y.-C."/>
            <person name="Chou L."/>
            <person name="Kuo C.-H."/>
        </authorList>
    </citation>
    <scope>NUCLEOTIDE SEQUENCE [LARGE SCALE GENOMIC DNA]</scope>
    <source>
        <strain evidence="1 2">TG-1</strain>
    </source>
</reference>
<dbReference type="RefSeq" id="WP_243831616.1">
    <property type="nucleotide sequence ID" value="NZ_CP038013.1"/>
</dbReference>
<keyword evidence="1" id="KW-0067">ATP-binding</keyword>
<dbReference type="GO" id="GO:0005524">
    <property type="term" value="F:ATP binding"/>
    <property type="evidence" value="ECO:0007669"/>
    <property type="project" value="UniProtKB-KW"/>
</dbReference>
<dbReference type="AlphaFoldDB" id="A0A4P7AKA3"/>
<gene>
    <name evidence="1" type="ORF">SGLAD_v1c08970</name>
</gene>
<evidence type="ECO:0000313" key="1">
    <source>
        <dbReference type="EMBL" id="QBQ08096.1"/>
    </source>
</evidence>
<organism evidence="1 2">
    <name type="scientific">Spiroplasma gladiatoris</name>
    <dbReference type="NCBI Taxonomy" id="2143"/>
    <lineage>
        <taxon>Bacteria</taxon>
        <taxon>Bacillati</taxon>
        <taxon>Mycoplasmatota</taxon>
        <taxon>Mollicutes</taxon>
        <taxon>Entomoplasmatales</taxon>
        <taxon>Spiroplasmataceae</taxon>
        <taxon>Spiroplasma</taxon>
    </lineage>
</organism>
<proteinExistence type="predicted"/>
<accession>A0A4P7AKA3</accession>